<dbReference type="OrthoDB" id="1406894at2"/>
<protein>
    <submittedName>
        <fullName evidence="1">Uncharacterized protein</fullName>
    </submittedName>
</protein>
<keyword evidence="2" id="KW-1185">Reference proteome</keyword>
<dbReference type="AlphaFoldDB" id="A0A223P4Q6"/>
<dbReference type="SUPFAM" id="SSF53756">
    <property type="entry name" value="UDP-Glycosyltransferase/glycogen phosphorylase"/>
    <property type="match status" value="1"/>
</dbReference>
<reference evidence="1 2" key="1">
    <citation type="submission" date="2017-08" db="EMBL/GenBank/DDBJ databases">
        <title>Complete genome sequence of Mucilaginibacter sp. strain BJC16-A31.</title>
        <authorList>
            <consortium name="Henan University of Science and Technology"/>
            <person name="You X."/>
        </authorList>
    </citation>
    <scope>NUCLEOTIDE SEQUENCE [LARGE SCALE GENOMIC DNA]</scope>
    <source>
        <strain evidence="1 2">BJC16-A31</strain>
    </source>
</reference>
<gene>
    <name evidence="1" type="ORF">MuYL_4898</name>
</gene>
<name>A0A223P4Q6_9SPHI</name>
<dbReference type="RefSeq" id="WP_094572748.1">
    <property type="nucleotide sequence ID" value="NZ_CP022743.1"/>
</dbReference>
<evidence type="ECO:0000313" key="1">
    <source>
        <dbReference type="EMBL" id="ASU36781.1"/>
    </source>
</evidence>
<sequence>MTLKDNPVKKKIVLVSSGQPALNPRLVKEADTLAENGYDVTVLYAYWNEWGTIIDKNLLPSKKWQAIRVGGDPVGKRLVYFFSRLITWIAALLTRKMGISYFSEFAISRNSYFLIRAAKSYQADLYIGHNLGALPAVVKAAKKYNKPCGFDAEDLHRYESSSNDKDYKVALKAGIENKYIPHVSYLTASSQQITQAYDRLFPGKTPVTLLNVFPAGAIREPVKPNTTGPVKLFWFSQVIGNSRGIEDVVKALHMLADKNFELHLLGYHSGQTTAFIDELNNGIAKIFYHEPVMPGALAEFAAEFDIGLAMEPGFSINNDFALSNKIFTYMQAGLAIVASDTTAQSALLSKYPAIGALYRKGDVGTLAALLSVFNKDRSKLLACREASLALATNTLNWENESKKFLTLITQTLDKTER</sequence>
<dbReference type="Gene3D" id="3.40.50.2000">
    <property type="entry name" value="Glycogen Phosphorylase B"/>
    <property type="match status" value="1"/>
</dbReference>
<accession>A0A223P4Q6</accession>
<proteinExistence type="predicted"/>
<evidence type="ECO:0000313" key="2">
    <source>
        <dbReference type="Proteomes" id="UP000215002"/>
    </source>
</evidence>
<dbReference type="KEGG" id="muc:MuYL_4898"/>
<dbReference type="Proteomes" id="UP000215002">
    <property type="component" value="Chromosome"/>
</dbReference>
<dbReference type="EMBL" id="CP022743">
    <property type="protein sequence ID" value="ASU36781.1"/>
    <property type="molecule type" value="Genomic_DNA"/>
</dbReference>
<organism evidence="1 2">
    <name type="scientific">Mucilaginibacter xinganensis</name>
    <dbReference type="NCBI Taxonomy" id="1234841"/>
    <lineage>
        <taxon>Bacteria</taxon>
        <taxon>Pseudomonadati</taxon>
        <taxon>Bacteroidota</taxon>
        <taxon>Sphingobacteriia</taxon>
        <taxon>Sphingobacteriales</taxon>
        <taxon>Sphingobacteriaceae</taxon>
        <taxon>Mucilaginibacter</taxon>
    </lineage>
</organism>